<dbReference type="InterPro" id="IPR029033">
    <property type="entry name" value="His_PPase_superfam"/>
</dbReference>
<dbReference type="InterPro" id="IPR051695">
    <property type="entry name" value="Phosphoglycerate_Mutase"/>
</dbReference>
<dbReference type="HOGENOM" id="CLU_033323_0_0_1"/>
<dbReference type="STRING" id="913774.A0A0C3HHU1"/>
<evidence type="ECO:0000313" key="4">
    <source>
        <dbReference type="EMBL" id="KIN02655.1"/>
    </source>
</evidence>
<evidence type="ECO:0000256" key="1">
    <source>
        <dbReference type="ARBA" id="ARBA00022801"/>
    </source>
</evidence>
<evidence type="ECO:0000256" key="2">
    <source>
        <dbReference type="PIRSR" id="PIRSR613078-1"/>
    </source>
</evidence>
<gene>
    <name evidence="4" type="ORF">OIDMADRAFT_118847</name>
</gene>
<dbReference type="CDD" id="cd07067">
    <property type="entry name" value="HP_PGM_like"/>
    <property type="match status" value="1"/>
</dbReference>
<dbReference type="Gene3D" id="3.40.50.1240">
    <property type="entry name" value="Phosphoglycerate mutase-like"/>
    <property type="match status" value="1"/>
</dbReference>
<sequence>MRLLLIRHGETVDNVAQVYAGTLDSALTNHGVTQALRLGSYLASANVKLSKIFSSDLQRAFKTAEYIRLAQTNPLPETTKLKLLREQDFGSYEGKAYTERPRVSDKQGQEALIDSLQSDPDFKYVEPRESMVLRMNTFIDSYLAELTQGMADGDTVAVIAHGIILSFLWRGIMQRFETRNILLAPPVMIADRGMDLKYLGSWANTGYMDLEIRKKSISTQDSGHTSPRLHQSQRDITQYSTLEQRDSEFPPELAYPAILNGAISLPFQASTSPMQQPPSSPEERVLIVKAINCRDHLRGLKKTRGGIGSLQYDEKQSSMDSFVKRRKVG</sequence>
<dbReference type="InParanoid" id="A0A0C3HHU1"/>
<dbReference type="InterPro" id="IPR001345">
    <property type="entry name" value="PG/BPGM_mutase_AS"/>
</dbReference>
<accession>A0A0C3HHU1</accession>
<dbReference type="SMART" id="SM00855">
    <property type="entry name" value="PGAM"/>
    <property type="match status" value="1"/>
</dbReference>
<dbReference type="AlphaFoldDB" id="A0A0C3HHU1"/>
<dbReference type="EMBL" id="KN832874">
    <property type="protein sequence ID" value="KIN02655.1"/>
    <property type="molecule type" value="Genomic_DNA"/>
</dbReference>
<evidence type="ECO:0000256" key="3">
    <source>
        <dbReference type="PIRSR" id="PIRSR613078-2"/>
    </source>
</evidence>
<keyword evidence="5" id="KW-1185">Reference proteome</keyword>
<name>A0A0C3HHU1_OIDMZ</name>
<dbReference type="GO" id="GO:0004331">
    <property type="term" value="F:fructose-2,6-bisphosphate 2-phosphatase activity"/>
    <property type="evidence" value="ECO:0007669"/>
    <property type="project" value="TreeGrafter"/>
</dbReference>
<evidence type="ECO:0008006" key="6">
    <source>
        <dbReference type="Google" id="ProtNLM"/>
    </source>
</evidence>
<dbReference type="GO" id="GO:0045820">
    <property type="term" value="P:negative regulation of glycolytic process"/>
    <property type="evidence" value="ECO:0007669"/>
    <property type="project" value="TreeGrafter"/>
</dbReference>
<dbReference type="Proteomes" id="UP000054321">
    <property type="component" value="Unassembled WGS sequence"/>
</dbReference>
<keyword evidence="1" id="KW-0378">Hydrolase</keyword>
<evidence type="ECO:0000313" key="5">
    <source>
        <dbReference type="Proteomes" id="UP000054321"/>
    </source>
</evidence>
<protein>
    <recommendedName>
        <fullName evidence="6">Phosphoglycerate mutase-like protein</fullName>
    </recommendedName>
</protein>
<feature type="binding site" evidence="3">
    <location>
        <begin position="7"/>
        <end position="14"/>
    </location>
    <ligand>
        <name>substrate</name>
    </ligand>
</feature>
<proteinExistence type="predicted"/>
<reference evidence="5" key="2">
    <citation type="submission" date="2015-01" db="EMBL/GenBank/DDBJ databases">
        <title>Evolutionary Origins and Diversification of the Mycorrhizal Mutualists.</title>
        <authorList>
            <consortium name="DOE Joint Genome Institute"/>
            <consortium name="Mycorrhizal Genomics Consortium"/>
            <person name="Kohler A."/>
            <person name="Kuo A."/>
            <person name="Nagy L.G."/>
            <person name="Floudas D."/>
            <person name="Copeland A."/>
            <person name="Barry K.W."/>
            <person name="Cichocki N."/>
            <person name="Veneault-Fourrey C."/>
            <person name="LaButti K."/>
            <person name="Lindquist E.A."/>
            <person name="Lipzen A."/>
            <person name="Lundell T."/>
            <person name="Morin E."/>
            <person name="Murat C."/>
            <person name="Riley R."/>
            <person name="Ohm R."/>
            <person name="Sun H."/>
            <person name="Tunlid A."/>
            <person name="Henrissat B."/>
            <person name="Grigoriev I.V."/>
            <person name="Hibbett D.S."/>
            <person name="Martin F."/>
        </authorList>
    </citation>
    <scope>NUCLEOTIDE SEQUENCE [LARGE SCALE GENOMIC DNA]</scope>
    <source>
        <strain evidence="5">Zn</strain>
    </source>
</reference>
<dbReference type="GO" id="GO:0043456">
    <property type="term" value="P:regulation of pentose-phosphate shunt"/>
    <property type="evidence" value="ECO:0007669"/>
    <property type="project" value="TreeGrafter"/>
</dbReference>
<dbReference type="InterPro" id="IPR013078">
    <property type="entry name" value="His_Pase_superF_clade-1"/>
</dbReference>
<dbReference type="PANTHER" id="PTHR46517:SF1">
    <property type="entry name" value="FRUCTOSE-2,6-BISPHOSPHATASE TIGAR"/>
    <property type="match status" value="1"/>
</dbReference>
<feature type="active site" description="Tele-phosphohistidine intermediate" evidence="2">
    <location>
        <position position="8"/>
    </location>
</feature>
<organism evidence="4 5">
    <name type="scientific">Oidiodendron maius (strain Zn)</name>
    <dbReference type="NCBI Taxonomy" id="913774"/>
    <lineage>
        <taxon>Eukaryota</taxon>
        <taxon>Fungi</taxon>
        <taxon>Dikarya</taxon>
        <taxon>Ascomycota</taxon>
        <taxon>Pezizomycotina</taxon>
        <taxon>Leotiomycetes</taxon>
        <taxon>Leotiomycetes incertae sedis</taxon>
        <taxon>Myxotrichaceae</taxon>
        <taxon>Oidiodendron</taxon>
    </lineage>
</organism>
<dbReference type="PANTHER" id="PTHR46517">
    <property type="entry name" value="FRUCTOSE-2,6-BISPHOSPHATASE TIGAR"/>
    <property type="match status" value="1"/>
</dbReference>
<feature type="active site" description="Proton donor/acceptor" evidence="2">
    <location>
        <position position="86"/>
    </location>
</feature>
<reference evidence="4 5" key="1">
    <citation type="submission" date="2014-04" db="EMBL/GenBank/DDBJ databases">
        <authorList>
            <consortium name="DOE Joint Genome Institute"/>
            <person name="Kuo A."/>
            <person name="Martino E."/>
            <person name="Perotto S."/>
            <person name="Kohler A."/>
            <person name="Nagy L.G."/>
            <person name="Floudas D."/>
            <person name="Copeland A."/>
            <person name="Barry K.W."/>
            <person name="Cichocki N."/>
            <person name="Veneault-Fourrey C."/>
            <person name="LaButti K."/>
            <person name="Lindquist E.A."/>
            <person name="Lipzen A."/>
            <person name="Lundell T."/>
            <person name="Morin E."/>
            <person name="Murat C."/>
            <person name="Sun H."/>
            <person name="Tunlid A."/>
            <person name="Henrissat B."/>
            <person name="Grigoriev I.V."/>
            <person name="Hibbett D.S."/>
            <person name="Martin F."/>
            <person name="Nordberg H.P."/>
            <person name="Cantor M.N."/>
            <person name="Hua S.X."/>
        </authorList>
    </citation>
    <scope>NUCLEOTIDE SEQUENCE [LARGE SCALE GENOMIC DNA]</scope>
    <source>
        <strain evidence="4 5">Zn</strain>
    </source>
</reference>
<dbReference type="PROSITE" id="PS00175">
    <property type="entry name" value="PG_MUTASE"/>
    <property type="match status" value="1"/>
</dbReference>
<dbReference type="OrthoDB" id="354304at2759"/>
<feature type="binding site" evidence="3">
    <location>
        <position position="59"/>
    </location>
    <ligand>
        <name>substrate</name>
    </ligand>
</feature>
<dbReference type="GO" id="GO:0005829">
    <property type="term" value="C:cytosol"/>
    <property type="evidence" value="ECO:0007669"/>
    <property type="project" value="TreeGrafter"/>
</dbReference>
<dbReference type="Pfam" id="PF00300">
    <property type="entry name" value="His_Phos_1"/>
    <property type="match status" value="1"/>
</dbReference>
<dbReference type="SUPFAM" id="SSF53254">
    <property type="entry name" value="Phosphoglycerate mutase-like"/>
    <property type="match status" value="1"/>
</dbReference>
<dbReference type="FunCoup" id="A0A0C3HHU1">
    <property type="interactions" value="1364"/>
</dbReference>